<evidence type="ECO:0000313" key="1">
    <source>
        <dbReference type="EMBL" id="SCZ80916.1"/>
    </source>
</evidence>
<dbReference type="SUPFAM" id="SSF52540">
    <property type="entry name" value="P-loop containing nucleoside triphosphate hydrolases"/>
    <property type="match status" value="1"/>
</dbReference>
<dbReference type="AlphaFoldDB" id="A0A1G5S3L8"/>
<evidence type="ECO:0000313" key="2">
    <source>
        <dbReference type="Proteomes" id="UP000199428"/>
    </source>
</evidence>
<protein>
    <recommendedName>
        <fullName evidence="3">Adenylate kinase</fullName>
    </recommendedName>
</protein>
<organism evidence="1 2">
    <name type="scientific">Pseudobutyrivibrio xylanivorans</name>
    <dbReference type="NCBI Taxonomy" id="185007"/>
    <lineage>
        <taxon>Bacteria</taxon>
        <taxon>Bacillati</taxon>
        <taxon>Bacillota</taxon>
        <taxon>Clostridia</taxon>
        <taxon>Lachnospirales</taxon>
        <taxon>Lachnospiraceae</taxon>
        <taxon>Pseudobutyrivibrio</taxon>
    </lineage>
</organism>
<name>A0A1G5S3L8_PSEXY</name>
<dbReference type="Gene3D" id="3.40.50.300">
    <property type="entry name" value="P-loop containing nucleotide triphosphate hydrolases"/>
    <property type="match status" value="1"/>
</dbReference>
<dbReference type="PANTHER" id="PTHR37816">
    <property type="entry name" value="YALI0E33011P"/>
    <property type="match status" value="1"/>
</dbReference>
<accession>A0A1G5S3L8</accession>
<dbReference type="EMBL" id="FMWK01000017">
    <property type="protein sequence ID" value="SCZ80916.1"/>
    <property type="molecule type" value="Genomic_DNA"/>
</dbReference>
<dbReference type="RefSeq" id="WP_090163835.1">
    <property type="nucleotide sequence ID" value="NZ_FMWK01000017.1"/>
</dbReference>
<evidence type="ECO:0008006" key="3">
    <source>
        <dbReference type="Google" id="ProtNLM"/>
    </source>
</evidence>
<dbReference type="InterPro" id="IPR027417">
    <property type="entry name" value="P-loop_NTPase"/>
</dbReference>
<gene>
    <name evidence="1" type="ORF">SAMN02910350_02541</name>
</gene>
<reference evidence="1 2" key="1">
    <citation type="submission" date="2016-10" db="EMBL/GenBank/DDBJ databases">
        <authorList>
            <person name="de Groot N.N."/>
        </authorList>
    </citation>
    <scope>NUCLEOTIDE SEQUENCE [LARGE SCALE GENOMIC DNA]</scope>
    <source>
        <strain evidence="1 2">DSM 10317</strain>
    </source>
</reference>
<sequence length="165" mass="19344">MKKVLVLGCSGSGKSTFSIKLQKKTKLPLYHLDNIWWKADRTHISRDEFDASLADVMKRDTWIIDGDYSRTYENRIKACDTIFFLDYGEKVCMDGITGRVGQERPDMPWTENELDPELVELVQNYEHKNKPKLMELFSKYPDKNVITFFNREEAEKWIAEGQPEV</sequence>
<dbReference type="Proteomes" id="UP000199428">
    <property type="component" value="Unassembled WGS sequence"/>
</dbReference>
<dbReference type="PANTHER" id="PTHR37816:SF3">
    <property type="entry name" value="MODULATES DNA TOPOLOGY"/>
    <property type="match status" value="1"/>
</dbReference>
<dbReference type="InterPro" id="IPR052922">
    <property type="entry name" value="Cytidylate_Kinase-2"/>
</dbReference>
<proteinExistence type="predicted"/>